<evidence type="ECO:0000313" key="3">
    <source>
        <dbReference type="EMBL" id="CAG6739424.1"/>
    </source>
</evidence>
<name>A0A8D9E4U6_9HEMI</name>
<feature type="compositionally biased region" description="Polar residues" evidence="1">
    <location>
        <begin position="210"/>
        <end position="219"/>
    </location>
</feature>
<dbReference type="AlphaFoldDB" id="A0A8D9E4U6"/>
<organism evidence="3">
    <name type="scientific">Cacopsylla melanoneura</name>
    <dbReference type="NCBI Taxonomy" id="428564"/>
    <lineage>
        <taxon>Eukaryota</taxon>
        <taxon>Metazoa</taxon>
        <taxon>Ecdysozoa</taxon>
        <taxon>Arthropoda</taxon>
        <taxon>Hexapoda</taxon>
        <taxon>Insecta</taxon>
        <taxon>Pterygota</taxon>
        <taxon>Neoptera</taxon>
        <taxon>Paraneoptera</taxon>
        <taxon>Hemiptera</taxon>
        <taxon>Sternorrhyncha</taxon>
        <taxon>Psylloidea</taxon>
        <taxon>Psyllidae</taxon>
        <taxon>Psyllinae</taxon>
        <taxon>Cacopsylla</taxon>
    </lineage>
</organism>
<feature type="region of interest" description="Disordered" evidence="1">
    <location>
        <begin position="297"/>
        <end position="334"/>
    </location>
</feature>
<evidence type="ECO:0000256" key="1">
    <source>
        <dbReference type="SAM" id="MobiDB-lite"/>
    </source>
</evidence>
<feature type="region of interest" description="Disordered" evidence="1">
    <location>
        <begin position="191"/>
        <end position="219"/>
    </location>
</feature>
<protein>
    <recommendedName>
        <fullName evidence="2">Transcription factor TFIIIC triple barrel domain-containing protein</fullName>
    </recommendedName>
</protein>
<feature type="compositionally biased region" description="Basic and acidic residues" evidence="1">
    <location>
        <begin position="192"/>
        <end position="204"/>
    </location>
</feature>
<feature type="domain" description="Transcription factor TFIIIC triple barrel" evidence="2">
    <location>
        <begin position="13"/>
        <end position="107"/>
    </location>
</feature>
<dbReference type="InterPro" id="IPR019481">
    <property type="entry name" value="TFIIIC_triple_barrel"/>
</dbReference>
<evidence type="ECO:0000259" key="2">
    <source>
        <dbReference type="Pfam" id="PF10419"/>
    </source>
</evidence>
<dbReference type="Gene3D" id="2.60.40.4370">
    <property type="match status" value="1"/>
</dbReference>
<accession>A0A8D9E4U6</accession>
<reference evidence="3" key="1">
    <citation type="submission" date="2021-05" db="EMBL/GenBank/DDBJ databases">
        <authorList>
            <person name="Alioto T."/>
            <person name="Alioto T."/>
            <person name="Gomez Garrido J."/>
        </authorList>
    </citation>
    <scope>NUCLEOTIDE SEQUENCE</scope>
</reference>
<proteinExistence type="predicted"/>
<feature type="compositionally biased region" description="Polar residues" evidence="1">
    <location>
        <begin position="315"/>
        <end position="334"/>
    </location>
</feature>
<dbReference type="Pfam" id="PF10419">
    <property type="entry name" value="TFIIIC_sub6"/>
    <property type="match status" value="1"/>
</dbReference>
<dbReference type="EMBL" id="HBUF01413203">
    <property type="protein sequence ID" value="CAG6739424.1"/>
    <property type="molecule type" value="Transcribed_RNA"/>
</dbReference>
<sequence length="334" mass="37112">MSSDSEDLTEEEEVEEKLIFMELDNKQTFEGDEQIEFLGLEHTEPVVNINGITYKGCWEDALGTLLVLDGMPQGKAETVYDPLLTEPLDDTIYEIKHKTDKILKMSRCVIVKNQELEPDLRQVIKMDKGQNEDSSEEENIEEAYAALNKEQPESGGLEDVLHGLQPTSKLVPPVPKSLYRFSTTVQPKRKIGPLEHLKERKTNTGEKALNESSLGDSLDQSNLLLNTSENQQEEDSLMNLSQNSLQAMGDDDPLAVIKTESPDTSKFSQMSVQSLLEQSQNTLEDISNCTFMDSTMASESLDRSSIAGSSRELNDSSSQANFSLDSPSCSKFAG</sequence>